<evidence type="ECO:0000256" key="1">
    <source>
        <dbReference type="ARBA" id="ARBA00004123"/>
    </source>
</evidence>
<proteinExistence type="inferred from homology"/>
<evidence type="ECO:0000256" key="8">
    <source>
        <dbReference type="PROSITE-ProRule" id="PRU00108"/>
    </source>
</evidence>
<gene>
    <name evidence="13" type="ORF">AYBTSS11_LOCUS27944</name>
</gene>
<keyword evidence="4 8" id="KW-0238">DNA-binding</keyword>
<dbReference type="GO" id="GO:0043565">
    <property type="term" value="F:sequence-specific DNA binding"/>
    <property type="evidence" value="ECO:0007669"/>
    <property type="project" value="InterPro"/>
</dbReference>
<evidence type="ECO:0000256" key="2">
    <source>
        <dbReference type="ARBA" id="ARBA00006074"/>
    </source>
</evidence>
<evidence type="ECO:0000256" key="11">
    <source>
        <dbReference type="SAM" id="MobiDB-lite"/>
    </source>
</evidence>
<dbReference type="SMART" id="SM00389">
    <property type="entry name" value="HOX"/>
    <property type="match status" value="1"/>
</dbReference>
<dbReference type="Gramene" id="rna-AYBTSS11_LOCUS27944">
    <property type="protein sequence ID" value="CAJ1975818.1"/>
    <property type="gene ID" value="gene-AYBTSS11_LOCUS27944"/>
</dbReference>
<keyword evidence="10" id="KW-0175">Coiled coil</keyword>
<dbReference type="InterPro" id="IPR050762">
    <property type="entry name" value="HD-ZIP_Homeobox_LZ_Class_II"/>
</dbReference>
<evidence type="ECO:0000256" key="7">
    <source>
        <dbReference type="ARBA" id="ARBA00023242"/>
    </source>
</evidence>
<evidence type="ECO:0000313" key="13">
    <source>
        <dbReference type="EMBL" id="CAJ1975818.1"/>
    </source>
</evidence>
<name>A0AA86VUA5_9FABA</name>
<dbReference type="InterPro" id="IPR009057">
    <property type="entry name" value="Homeodomain-like_sf"/>
</dbReference>
<evidence type="ECO:0000259" key="12">
    <source>
        <dbReference type="PROSITE" id="PS50071"/>
    </source>
</evidence>
<evidence type="ECO:0000256" key="10">
    <source>
        <dbReference type="SAM" id="Coils"/>
    </source>
</evidence>
<dbReference type="GO" id="GO:0005634">
    <property type="term" value="C:nucleus"/>
    <property type="evidence" value="ECO:0007669"/>
    <property type="project" value="UniProtKB-SubCell"/>
</dbReference>
<feature type="DNA-binding region" description="Homeobox" evidence="8">
    <location>
        <begin position="89"/>
        <end position="148"/>
    </location>
</feature>
<dbReference type="InterPro" id="IPR017970">
    <property type="entry name" value="Homeobox_CS"/>
</dbReference>
<keyword evidence="14" id="KW-1185">Reference proteome</keyword>
<dbReference type="SUPFAM" id="SSF46689">
    <property type="entry name" value="Homeodomain-like"/>
    <property type="match status" value="1"/>
</dbReference>
<evidence type="ECO:0000313" key="14">
    <source>
        <dbReference type="Proteomes" id="UP001189624"/>
    </source>
</evidence>
<feature type="domain" description="Homeobox" evidence="12">
    <location>
        <begin position="87"/>
        <end position="147"/>
    </location>
</feature>
<evidence type="ECO:0000256" key="4">
    <source>
        <dbReference type="ARBA" id="ARBA00023125"/>
    </source>
</evidence>
<dbReference type="PROSITE" id="PS50071">
    <property type="entry name" value="HOMEOBOX_2"/>
    <property type="match status" value="1"/>
</dbReference>
<dbReference type="CDD" id="cd00086">
    <property type="entry name" value="homeodomain"/>
    <property type="match status" value="1"/>
</dbReference>
<protein>
    <recommendedName>
        <fullName evidence="12">Homeobox domain-containing protein</fullName>
    </recommendedName>
</protein>
<comment type="similarity">
    <text evidence="2">Belongs to the HD-ZIP homeobox family. Class II subfamily.</text>
</comment>
<evidence type="ECO:0000256" key="5">
    <source>
        <dbReference type="ARBA" id="ARBA00023155"/>
    </source>
</evidence>
<dbReference type="EMBL" id="OY731406">
    <property type="protein sequence ID" value="CAJ1975818.1"/>
    <property type="molecule type" value="Genomic_DNA"/>
</dbReference>
<dbReference type="Gene3D" id="1.10.10.60">
    <property type="entry name" value="Homeodomain-like"/>
    <property type="match status" value="1"/>
</dbReference>
<keyword evidence="5 8" id="KW-0371">Homeobox</keyword>
<organism evidence="13 14">
    <name type="scientific">Sphenostylis stenocarpa</name>
    <dbReference type="NCBI Taxonomy" id="92480"/>
    <lineage>
        <taxon>Eukaryota</taxon>
        <taxon>Viridiplantae</taxon>
        <taxon>Streptophyta</taxon>
        <taxon>Embryophyta</taxon>
        <taxon>Tracheophyta</taxon>
        <taxon>Spermatophyta</taxon>
        <taxon>Magnoliopsida</taxon>
        <taxon>eudicotyledons</taxon>
        <taxon>Gunneridae</taxon>
        <taxon>Pentapetalae</taxon>
        <taxon>rosids</taxon>
        <taxon>fabids</taxon>
        <taxon>Fabales</taxon>
        <taxon>Fabaceae</taxon>
        <taxon>Papilionoideae</taxon>
        <taxon>50 kb inversion clade</taxon>
        <taxon>NPAAA clade</taxon>
        <taxon>indigoferoid/millettioid clade</taxon>
        <taxon>Phaseoleae</taxon>
        <taxon>Sphenostylis</taxon>
    </lineage>
</organism>
<dbReference type="PANTHER" id="PTHR45714:SF72">
    <property type="entry name" value="HOMEOBOX-LEUCINE ZIPPER PROTEIN HOX26-RELATED"/>
    <property type="match status" value="1"/>
</dbReference>
<keyword evidence="3" id="KW-0805">Transcription regulation</keyword>
<dbReference type="Proteomes" id="UP001189624">
    <property type="component" value="Chromosome 9"/>
</dbReference>
<sequence>MEDDEPCITSLSLGLGMGGHVPKKEKQKLPCLDLTFDICPEGGKTIHVDHQQSKQQLHDDDDKAKGLVLCLKHPNENNSPDSSNNSNNGSRKKLKLTKEQSATLEDIFKLHSTLNPAQKQALAEQLNLKHRQVEVWFQNRRARTKLKQTEVDCEFLKKCCEKLTDENLRLKKELQELRAQKIGPKPLYIQLSKATTLTICSSCEKELKPNEGNKGGISNVVRNSSHKLQNSVGLKGI</sequence>
<dbReference type="AlphaFoldDB" id="A0AA86VUA5"/>
<reference evidence="13" key="1">
    <citation type="submission" date="2023-10" db="EMBL/GenBank/DDBJ databases">
        <authorList>
            <person name="Domelevo Entfellner J.-B."/>
        </authorList>
    </citation>
    <scope>NUCLEOTIDE SEQUENCE</scope>
</reference>
<keyword evidence="6" id="KW-0804">Transcription</keyword>
<comment type="subcellular location">
    <subcellularLocation>
        <location evidence="1 8 9">Nucleus</location>
    </subcellularLocation>
</comment>
<dbReference type="Pfam" id="PF02183">
    <property type="entry name" value="HALZ"/>
    <property type="match status" value="1"/>
</dbReference>
<feature type="region of interest" description="Disordered" evidence="11">
    <location>
        <begin position="72"/>
        <end position="96"/>
    </location>
</feature>
<dbReference type="InterPro" id="IPR003106">
    <property type="entry name" value="Leu_zip_homeo"/>
</dbReference>
<dbReference type="SMART" id="SM00340">
    <property type="entry name" value="HALZ"/>
    <property type="match status" value="1"/>
</dbReference>
<feature type="compositionally biased region" description="Low complexity" evidence="11">
    <location>
        <begin position="76"/>
        <end position="89"/>
    </location>
</feature>
<dbReference type="PROSITE" id="PS00027">
    <property type="entry name" value="HOMEOBOX_1"/>
    <property type="match status" value="1"/>
</dbReference>
<accession>A0AA86VUA5</accession>
<dbReference type="GO" id="GO:0000981">
    <property type="term" value="F:DNA-binding transcription factor activity, RNA polymerase II-specific"/>
    <property type="evidence" value="ECO:0007669"/>
    <property type="project" value="InterPro"/>
</dbReference>
<dbReference type="InterPro" id="IPR001356">
    <property type="entry name" value="HD"/>
</dbReference>
<feature type="coiled-coil region" evidence="10">
    <location>
        <begin position="146"/>
        <end position="180"/>
    </location>
</feature>
<evidence type="ECO:0000256" key="6">
    <source>
        <dbReference type="ARBA" id="ARBA00023163"/>
    </source>
</evidence>
<evidence type="ECO:0000256" key="9">
    <source>
        <dbReference type="RuleBase" id="RU000682"/>
    </source>
</evidence>
<evidence type="ECO:0000256" key="3">
    <source>
        <dbReference type="ARBA" id="ARBA00023015"/>
    </source>
</evidence>
<dbReference type="Pfam" id="PF00046">
    <property type="entry name" value="Homeodomain"/>
    <property type="match status" value="1"/>
</dbReference>
<dbReference type="PANTHER" id="PTHR45714">
    <property type="entry name" value="HOMEOBOX-LEUCINE ZIPPER PROTEIN HAT14"/>
    <property type="match status" value="1"/>
</dbReference>
<keyword evidence="7 8" id="KW-0539">Nucleus</keyword>